<dbReference type="Pfam" id="PF13560">
    <property type="entry name" value="HTH_31"/>
    <property type="match status" value="1"/>
</dbReference>
<sequence length="159" mass="17115">MTHVGAELLWLRSRARLTLEEAARAAGVTPGRLAAVESGVEAITPASAVRLAGSLVEVIRARFEAAQPAPSLPPADLAAILFVLRENGPSTHNEIYAAYVQTTAHPRLAEDWVRWAVSHLHQAGYVTYDSIAGRGPHGRRARRWMLITPASPDPIDATA</sequence>
<dbReference type="InterPro" id="IPR010982">
    <property type="entry name" value="Lambda_DNA-bd_dom_sf"/>
</dbReference>
<dbReference type="GO" id="GO:0003677">
    <property type="term" value="F:DNA binding"/>
    <property type="evidence" value="ECO:0007669"/>
    <property type="project" value="InterPro"/>
</dbReference>
<dbReference type="SUPFAM" id="SSF47413">
    <property type="entry name" value="lambda repressor-like DNA-binding domains"/>
    <property type="match status" value="1"/>
</dbReference>
<evidence type="ECO:0000313" key="3">
    <source>
        <dbReference type="Proteomes" id="UP000509638"/>
    </source>
</evidence>
<protein>
    <submittedName>
        <fullName evidence="2">Helix-turn-helix transcriptional regulator</fullName>
    </submittedName>
</protein>
<dbReference type="Gene3D" id="1.10.260.40">
    <property type="entry name" value="lambda repressor-like DNA-binding domains"/>
    <property type="match status" value="1"/>
</dbReference>
<name>A0A7D5EUX2_9MICO</name>
<dbReference type="EMBL" id="CP058316">
    <property type="protein sequence ID" value="QLD11372.1"/>
    <property type="molecule type" value="Genomic_DNA"/>
</dbReference>
<dbReference type="InterPro" id="IPR001387">
    <property type="entry name" value="Cro/C1-type_HTH"/>
</dbReference>
<dbReference type="PROSITE" id="PS50943">
    <property type="entry name" value="HTH_CROC1"/>
    <property type="match status" value="1"/>
</dbReference>
<reference evidence="2 3" key="1">
    <citation type="submission" date="2020-06" db="EMBL/GenBank/DDBJ databases">
        <authorList>
            <person name="Jo H."/>
        </authorList>
    </citation>
    <scope>NUCLEOTIDE SEQUENCE [LARGE SCALE GENOMIC DNA]</scope>
    <source>
        <strain evidence="2 3">I46</strain>
    </source>
</reference>
<feature type="domain" description="HTH cro/C1-type" evidence="1">
    <location>
        <begin position="11"/>
        <end position="61"/>
    </location>
</feature>
<dbReference type="CDD" id="cd00093">
    <property type="entry name" value="HTH_XRE"/>
    <property type="match status" value="1"/>
</dbReference>
<dbReference type="Proteomes" id="UP000509638">
    <property type="component" value="Chromosome"/>
</dbReference>
<accession>A0A7D5EUX2</accession>
<dbReference type="AlphaFoldDB" id="A0A7D5EUX2"/>
<dbReference type="RefSeq" id="WP_178011266.1">
    <property type="nucleotide sequence ID" value="NZ_CP058316.1"/>
</dbReference>
<evidence type="ECO:0000313" key="2">
    <source>
        <dbReference type="EMBL" id="QLD11372.1"/>
    </source>
</evidence>
<proteinExistence type="predicted"/>
<organism evidence="2 3">
    <name type="scientific">Microbacterium oleivorans</name>
    <dbReference type="NCBI Taxonomy" id="273677"/>
    <lineage>
        <taxon>Bacteria</taxon>
        <taxon>Bacillati</taxon>
        <taxon>Actinomycetota</taxon>
        <taxon>Actinomycetes</taxon>
        <taxon>Micrococcales</taxon>
        <taxon>Microbacteriaceae</taxon>
        <taxon>Microbacterium</taxon>
    </lineage>
</organism>
<evidence type="ECO:0000259" key="1">
    <source>
        <dbReference type="PROSITE" id="PS50943"/>
    </source>
</evidence>
<gene>
    <name evidence="2" type="ORF">HW566_06040</name>
</gene>